<gene>
    <name evidence="1" type="ORF">FOA19_04730</name>
</gene>
<accession>A0A5B6TKR1</accession>
<dbReference type="Pfam" id="PF14356">
    <property type="entry name" value="DUF4403"/>
    <property type="match status" value="1"/>
</dbReference>
<dbReference type="Proteomes" id="UP000324133">
    <property type="component" value="Unassembled WGS sequence"/>
</dbReference>
<sequence length="518" mass="58349">MCGSSLTSCSWPNNHAVYAYFCQNSHKTPSAYHQGITILDGMRGRSFHFLFSFLLCVCVLPACQKSASLNVPAPEAQVSSPPLPEPRLSTITLPITIPVSALEGILNQELTGVIYQDDNLQDDDLMVKVTKAGPMKLRSEFSKLSMEVPLRIWAKGRWQWNACELCKNIQKTEETEFEVTVRTDSRLQLLPDYNLKSYTSGDFAWGARKPTLSLGPLRLNLAPFIEPKLKAQLAPMLRLLDHELQKRVPLPTYLAQAWRQLQDPVLLNDQYNTWLSVEPKAVRLTPLELQQNKLSLQVGIDAFLKVLSGQKPSQTLVALPNYTPTRTLPSVAQLNIASDVSFTYLNQILEKEVKNQKFSFEEGKHQLTIHDVAISGKGTQLLLALDVSGQTKASFLTKKFQGKVWLQATPFYDPATQSIKVQNLEYTLQTRDKLVNTAQWLLQNKFKAQLEKQMEFPVKSQLANMRQALQAGLKENQLQERFLLRGADFTLEPDTLYVTPTGVQTHFLASGQLTLSFQ</sequence>
<proteinExistence type="predicted"/>
<evidence type="ECO:0000313" key="1">
    <source>
        <dbReference type="EMBL" id="KAA3439977.1"/>
    </source>
</evidence>
<reference evidence="1 2" key="1">
    <citation type="submission" date="2019-07" db="EMBL/GenBank/DDBJ databases">
        <title>Rufibacter sp. nov., isolated from lake sediment.</title>
        <authorList>
            <person name="Qu J.-H."/>
        </authorList>
    </citation>
    <scope>NUCLEOTIDE SEQUENCE [LARGE SCALE GENOMIC DNA]</scope>
    <source>
        <strain evidence="1 2">NBS58-1</strain>
    </source>
</reference>
<dbReference type="InterPro" id="IPR025515">
    <property type="entry name" value="DUF4403"/>
</dbReference>
<evidence type="ECO:0000313" key="2">
    <source>
        <dbReference type="Proteomes" id="UP000324133"/>
    </source>
</evidence>
<organism evidence="1 2">
    <name type="scientific">Rufibacter hautae</name>
    <dbReference type="NCBI Taxonomy" id="2595005"/>
    <lineage>
        <taxon>Bacteria</taxon>
        <taxon>Pseudomonadati</taxon>
        <taxon>Bacteroidota</taxon>
        <taxon>Cytophagia</taxon>
        <taxon>Cytophagales</taxon>
        <taxon>Hymenobacteraceae</taxon>
        <taxon>Rufibacter</taxon>
    </lineage>
</organism>
<comment type="caution">
    <text evidence="1">The sequence shown here is derived from an EMBL/GenBank/DDBJ whole genome shotgun (WGS) entry which is preliminary data.</text>
</comment>
<dbReference type="AlphaFoldDB" id="A0A5B6TKR1"/>
<name>A0A5B6TKR1_9BACT</name>
<dbReference type="OrthoDB" id="617059at2"/>
<protein>
    <submittedName>
        <fullName evidence="1">DUF4403 family protein</fullName>
    </submittedName>
</protein>
<dbReference type="EMBL" id="VKKY01000001">
    <property type="protein sequence ID" value="KAA3439977.1"/>
    <property type="molecule type" value="Genomic_DNA"/>
</dbReference>
<keyword evidence="2" id="KW-1185">Reference proteome</keyword>